<keyword evidence="2" id="KW-1185">Reference proteome</keyword>
<gene>
    <name evidence="1" type="ORF">ACFPM4_07675</name>
</gene>
<dbReference type="Gene3D" id="2.60.120.620">
    <property type="entry name" value="q2cbj1_9rhob like domain"/>
    <property type="match status" value="1"/>
</dbReference>
<dbReference type="PANTHER" id="PTHR20883">
    <property type="entry name" value="PHYTANOYL-COA DIOXYGENASE DOMAIN CONTAINING 1"/>
    <property type="match status" value="1"/>
</dbReference>
<dbReference type="InterPro" id="IPR008775">
    <property type="entry name" value="Phytyl_CoA_dOase-like"/>
</dbReference>
<keyword evidence="1" id="KW-0560">Oxidoreductase</keyword>
<sequence>MSINQLKALSGEEKKFFDANGYLLVRGVLNKEEIEDIKDHFTKLHAKGEIPGCFKAATPEEAGGDILKQYPRMMHPHKVDEKAKNYMLHSEVMNVLHDIFEEEALAAQSMFYFKPPGARGQALHQDNFFLKVEPGTCVAAWMAIDDADEENGGLVIVPETNDAELQCAKPSGRKDIFAYAMEVEVPEGAQPMPVNMKAGDVLFFNGNLIHGSYPNESKDRFRRALIGHYCGSSTLKIGNHYRPLYMADGTVVDRELNQDAGPCGGEFIEMGAH</sequence>
<dbReference type="RefSeq" id="WP_382349744.1">
    <property type="nucleotide sequence ID" value="NZ_JBHSMC010000010.1"/>
</dbReference>
<evidence type="ECO:0000313" key="1">
    <source>
        <dbReference type="EMBL" id="MFC5464629.1"/>
    </source>
</evidence>
<name>A0ABW0LFH2_9BACI</name>
<accession>A0ABW0LFH2</accession>
<comment type="caution">
    <text evidence="1">The sequence shown here is derived from an EMBL/GenBank/DDBJ whole genome shotgun (WGS) entry which is preliminary data.</text>
</comment>
<dbReference type="GO" id="GO:0051213">
    <property type="term" value="F:dioxygenase activity"/>
    <property type="evidence" value="ECO:0007669"/>
    <property type="project" value="UniProtKB-KW"/>
</dbReference>
<dbReference type="Proteomes" id="UP001596147">
    <property type="component" value="Unassembled WGS sequence"/>
</dbReference>
<dbReference type="SUPFAM" id="SSF51197">
    <property type="entry name" value="Clavaminate synthase-like"/>
    <property type="match status" value="1"/>
</dbReference>
<evidence type="ECO:0000313" key="2">
    <source>
        <dbReference type="Proteomes" id="UP001596147"/>
    </source>
</evidence>
<proteinExistence type="predicted"/>
<dbReference type="Pfam" id="PF05721">
    <property type="entry name" value="PhyH"/>
    <property type="match status" value="1"/>
</dbReference>
<protein>
    <submittedName>
        <fullName evidence="1">Phytanoyl-CoA dioxygenase family protein</fullName>
    </submittedName>
</protein>
<dbReference type="EMBL" id="JBHSMC010000010">
    <property type="protein sequence ID" value="MFC5464629.1"/>
    <property type="molecule type" value="Genomic_DNA"/>
</dbReference>
<dbReference type="PANTHER" id="PTHR20883:SF48">
    <property type="entry name" value="ECTOINE DIOXYGENASE"/>
    <property type="match status" value="1"/>
</dbReference>
<organism evidence="1 2">
    <name type="scientific">Lederbergia graminis</name>
    <dbReference type="NCBI Taxonomy" id="735518"/>
    <lineage>
        <taxon>Bacteria</taxon>
        <taxon>Bacillati</taxon>
        <taxon>Bacillota</taxon>
        <taxon>Bacilli</taxon>
        <taxon>Bacillales</taxon>
        <taxon>Bacillaceae</taxon>
        <taxon>Lederbergia</taxon>
    </lineage>
</organism>
<keyword evidence="1" id="KW-0223">Dioxygenase</keyword>
<reference evidence="2" key="1">
    <citation type="journal article" date="2019" name="Int. J. Syst. Evol. Microbiol.">
        <title>The Global Catalogue of Microorganisms (GCM) 10K type strain sequencing project: providing services to taxonomists for standard genome sequencing and annotation.</title>
        <authorList>
            <consortium name="The Broad Institute Genomics Platform"/>
            <consortium name="The Broad Institute Genome Sequencing Center for Infectious Disease"/>
            <person name="Wu L."/>
            <person name="Ma J."/>
        </authorList>
    </citation>
    <scope>NUCLEOTIDE SEQUENCE [LARGE SCALE GENOMIC DNA]</scope>
    <source>
        <strain evidence="2">CGMCC 1.12237</strain>
    </source>
</reference>